<dbReference type="UniPathway" id="UPA00359">
    <property type="reaction ID" value="UER00477"/>
</dbReference>
<evidence type="ECO:0000259" key="7">
    <source>
        <dbReference type="Pfam" id="PF13720"/>
    </source>
</evidence>
<dbReference type="Pfam" id="PF13720">
    <property type="entry name" value="Acetyltransf_11"/>
    <property type="match status" value="1"/>
</dbReference>
<comment type="caution">
    <text evidence="8">The sequence shown here is derived from an EMBL/GenBank/DDBJ whole genome shotgun (WGS) entry which is preliminary data.</text>
</comment>
<comment type="function">
    <text evidence="6">Involved in the biosynthesis of lipid A, a phosphorylated glycolipid that anchors the lipopolysaccharide to the outer membrane of the cell.</text>
</comment>
<comment type="subunit">
    <text evidence="6">Homotrimer.</text>
</comment>
<keyword evidence="1 6" id="KW-0444">Lipid biosynthesis</keyword>
<evidence type="ECO:0000313" key="9">
    <source>
        <dbReference type="Proteomes" id="UP000235731"/>
    </source>
</evidence>
<gene>
    <name evidence="6" type="primary">lpxA</name>
    <name evidence="8" type="ORF">C0197_04540</name>
</gene>
<feature type="domain" description="UDP N-acetylglucosamine O-acyltransferase C-terminal" evidence="7">
    <location>
        <begin position="180"/>
        <end position="261"/>
    </location>
</feature>
<comment type="subcellular location">
    <subcellularLocation>
        <location evidence="6">Cytoplasm</location>
    </subcellularLocation>
</comment>
<dbReference type="CDD" id="cd03351">
    <property type="entry name" value="LbH_UDP-GlcNAc_AT"/>
    <property type="match status" value="1"/>
</dbReference>
<comment type="catalytic activity">
    <reaction evidence="6">
        <text>a (3R)-hydroxyacyl-[ACP] + UDP-N-acetyl-alpha-D-glucosamine = a UDP-3-O-[(3R)-3-hydroxyacyl]-N-acetyl-alpha-D-glucosamine + holo-[ACP]</text>
        <dbReference type="Rhea" id="RHEA:67812"/>
        <dbReference type="Rhea" id="RHEA-COMP:9685"/>
        <dbReference type="Rhea" id="RHEA-COMP:9945"/>
        <dbReference type="ChEBI" id="CHEBI:57705"/>
        <dbReference type="ChEBI" id="CHEBI:64479"/>
        <dbReference type="ChEBI" id="CHEBI:78827"/>
        <dbReference type="ChEBI" id="CHEBI:173225"/>
        <dbReference type="EC" id="2.3.1.129"/>
    </reaction>
</comment>
<dbReference type="InterPro" id="IPR011004">
    <property type="entry name" value="Trimer_LpxA-like_sf"/>
</dbReference>
<dbReference type="EMBL" id="PNIE01000063">
    <property type="protein sequence ID" value="PMP62486.1"/>
    <property type="molecule type" value="Genomic_DNA"/>
</dbReference>
<dbReference type="NCBIfam" id="NF003657">
    <property type="entry name" value="PRK05289.1"/>
    <property type="match status" value="1"/>
</dbReference>
<comment type="pathway">
    <text evidence="6">Glycolipid biosynthesis; lipid IV(A) biosynthesis; lipid IV(A) from (3R)-3-hydroxytetradecanoyl-[acyl-carrier-protein] and UDP-N-acetyl-alpha-D-glucosamine: step 1/6.</text>
</comment>
<protein>
    <recommendedName>
        <fullName evidence="6">Acyl-[acyl-carrier-protein]--UDP-N-acetylglucosamine O-acyltransferase</fullName>
        <shortName evidence="6">UDP-N-acetylglucosamine acyltransferase</shortName>
        <ecNumber evidence="6">2.3.1.129</ecNumber>
    </recommendedName>
</protein>
<evidence type="ECO:0000256" key="3">
    <source>
        <dbReference type="ARBA" id="ARBA00022679"/>
    </source>
</evidence>
<reference evidence="8 9" key="1">
    <citation type="submission" date="2018-01" db="EMBL/GenBank/DDBJ databases">
        <title>Metagenomic assembled genomes from two thermal pools in the Uzon Caldera, Kamchatka, Russia.</title>
        <authorList>
            <person name="Wilkins L."/>
            <person name="Ettinger C."/>
        </authorList>
    </citation>
    <scope>NUCLEOTIDE SEQUENCE [LARGE SCALE GENOMIC DNA]</scope>
    <source>
        <strain evidence="8">ZAV-15</strain>
    </source>
</reference>
<dbReference type="GO" id="GO:0009245">
    <property type="term" value="P:lipid A biosynthetic process"/>
    <property type="evidence" value="ECO:0007669"/>
    <property type="project" value="UniProtKB-UniRule"/>
</dbReference>
<dbReference type="InterPro" id="IPR001451">
    <property type="entry name" value="Hexapep"/>
</dbReference>
<dbReference type="InterPro" id="IPR037157">
    <property type="entry name" value="Acetyltransf_C_sf"/>
</dbReference>
<dbReference type="EC" id="2.3.1.129" evidence="6"/>
<evidence type="ECO:0000256" key="1">
    <source>
        <dbReference type="ARBA" id="ARBA00022516"/>
    </source>
</evidence>
<organism evidence="8 9">
    <name type="scientific">Caldimicrobium thiodismutans</name>
    <dbReference type="NCBI Taxonomy" id="1653476"/>
    <lineage>
        <taxon>Bacteria</taxon>
        <taxon>Pseudomonadati</taxon>
        <taxon>Thermodesulfobacteriota</taxon>
        <taxon>Thermodesulfobacteria</taxon>
        <taxon>Thermodesulfobacteriales</taxon>
        <taxon>Thermodesulfobacteriaceae</taxon>
        <taxon>Caldimicrobium</taxon>
    </lineage>
</organism>
<accession>A0A2N7PJ05</accession>
<dbReference type="SUPFAM" id="SSF51161">
    <property type="entry name" value="Trimeric LpxA-like enzymes"/>
    <property type="match status" value="1"/>
</dbReference>
<evidence type="ECO:0000256" key="4">
    <source>
        <dbReference type="ARBA" id="ARBA00023098"/>
    </source>
</evidence>
<dbReference type="InterPro" id="IPR010137">
    <property type="entry name" value="Lipid_A_LpxA"/>
</dbReference>
<evidence type="ECO:0000256" key="6">
    <source>
        <dbReference type="HAMAP-Rule" id="MF_00387"/>
    </source>
</evidence>
<name>A0A2N7PJ05_9BACT</name>
<dbReference type="NCBIfam" id="TIGR01852">
    <property type="entry name" value="lipid_A_lpxA"/>
    <property type="match status" value="1"/>
</dbReference>
<dbReference type="InterPro" id="IPR029098">
    <property type="entry name" value="Acetyltransf_C"/>
</dbReference>
<keyword evidence="5 6" id="KW-0012">Acyltransferase</keyword>
<proteinExistence type="inferred from homology"/>
<dbReference type="GO" id="GO:0008780">
    <property type="term" value="F:acyl-[acyl-carrier-protein]-UDP-N-acetylglucosamine O-acyltransferase activity"/>
    <property type="evidence" value="ECO:0007669"/>
    <property type="project" value="UniProtKB-UniRule"/>
</dbReference>
<sequence length="273" mass="30021">MRQKMSKIHPTALVDKRAELAENVEIGPNVYIGPKVFIDEGTIIKANTYIESNTKIGKNNQIGPFAVIGTPPQHLSYKGEDTYVEIGDNNIIREFVTIHRGTLLDEGITRIGNNNLLMSYVHIAHDCKVGNFVIMSNNATLGGHVRVYDRVVMGGFAAVHQFCRIGSFAFVAGMSGVAKDVPPFVKVFGIPAKIQGLNLVGLKRAGFSKEEIRKISQALGIFLDGPATLSEVIHELKDIFGEEAWVKIFINFLENPSRQGIMRRRVSEGENGG</sequence>
<dbReference type="PANTHER" id="PTHR43480">
    <property type="entry name" value="ACYL-[ACYL-CARRIER-PROTEIN]--UDP-N-ACETYLGLUCOSAMINE O-ACYLTRANSFERASE"/>
    <property type="match status" value="1"/>
</dbReference>
<keyword evidence="4 6" id="KW-0443">Lipid metabolism</keyword>
<dbReference type="GO" id="GO:0005737">
    <property type="term" value="C:cytoplasm"/>
    <property type="evidence" value="ECO:0007669"/>
    <property type="project" value="UniProtKB-SubCell"/>
</dbReference>
<evidence type="ECO:0000313" key="8">
    <source>
        <dbReference type="EMBL" id="PMP62486.1"/>
    </source>
</evidence>
<dbReference type="PIRSF" id="PIRSF000456">
    <property type="entry name" value="UDP-GlcNAc_acltr"/>
    <property type="match status" value="1"/>
</dbReference>
<dbReference type="Gene3D" id="1.20.1180.10">
    <property type="entry name" value="Udp N-acetylglucosamine O-acyltransferase, C-terminal domain"/>
    <property type="match status" value="1"/>
</dbReference>
<dbReference type="AlphaFoldDB" id="A0A2N7PJ05"/>
<keyword evidence="6" id="KW-0677">Repeat</keyword>
<dbReference type="PANTHER" id="PTHR43480:SF1">
    <property type="entry name" value="ACYL-[ACYL-CARRIER-PROTEIN]--UDP-N-ACETYLGLUCOSAMINE O-ACYLTRANSFERASE, MITOCHONDRIAL-RELATED"/>
    <property type="match status" value="1"/>
</dbReference>
<dbReference type="Pfam" id="PF00132">
    <property type="entry name" value="Hexapep"/>
    <property type="match status" value="2"/>
</dbReference>
<dbReference type="GO" id="GO:0016020">
    <property type="term" value="C:membrane"/>
    <property type="evidence" value="ECO:0007669"/>
    <property type="project" value="GOC"/>
</dbReference>
<dbReference type="Gene3D" id="2.160.10.10">
    <property type="entry name" value="Hexapeptide repeat proteins"/>
    <property type="match status" value="1"/>
</dbReference>
<comment type="similarity">
    <text evidence="6">Belongs to the transferase hexapeptide repeat family. LpxA subfamily.</text>
</comment>
<dbReference type="HAMAP" id="MF_00387">
    <property type="entry name" value="LpxA"/>
    <property type="match status" value="1"/>
</dbReference>
<keyword evidence="3 6" id="KW-0808">Transferase</keyword>
<evidence type="ECO:0000256" key="5">
    <source>
        <dbReference type="ARBA" id="ARBA00023315"/>
    </source>
</evidence>
<keyword evidence="6" id="KW-0963">Cytoplasm</keyword>
<evidence type="ECO:0000256" key="2">
    <source>
        <dbReference type="ARBA" id="ARBA00022556"/>
    </source>
</evidence>
<keyword evidence="2 6" id="KW-0441">Lipid A biosynthesis</keyword>
<dbReference type="Proteomes" id="UP000235731">
    <property type="component" value="Unassembled WGS sequence"/>
</dbReference>